<dbReference type="GO" id="GO:0005524">
    <property type="term" value="F:ATP binding"/>
    <property type="evidence" value="ECO:0007669"/>
    <property type="project" value="UniProtKB-KW"/>
</dbReference>
<keyword evidence="5" id="KW-0067">ATP-binding</keyword>
<dbReference type="Proteomes" id="UP000179807">
    <property type="component" value="Unassembled WGS sequence"/>
</dbReference>
<accession>A0A1J4JIJ0</accession>
<dbReference type="Gene3D" id="1.10.510.10">
    <property type="entry name" value="Transferase(Phosphotransferase) domain 1"/>
    <property type="match status" value="1"/>
</dbReference>
<dbReference type="FunFam" id="1.10.510.10:FF:000624">
    <property type="entry name" value="Mitogen-activated protein kinase"/>
    <property type="match status" value="1"/>
</dbReference>
<dbReference type="Gene3D" id="3.30.200.20">
    <property type="entry name" value="Phosphorylase Kinase, domain 1"/>
    <property type="match status" value="1"/>
</dbReference>
<protein>
    <submittedName>
        <fullName evidence="7">CMGC family protein kinase</fullName>
    </submittedName>
</protein>
<dbReference type="InterPro" id="IPR008271">
    <property type="entry name" value="Ser/Thr_kinase_AS"/>
</dbReference>
<dbReference type="PROSITE" id="PS50011">
    <property type="entry name" value="PROTEIN_KINASE_DOM"/>
    <property type="match status" value="1"/>
</dbReference>
<dbReference type="PROSITE" id="PS00108">
    <property type="entry name" value="PROTEIN_KINASE_ST"/>
    <property type="match status" value="1"/>
</dbReference>
<dbReference type="RefSeq" id="XP_068350478.1">
    <property type="nucleotide sequence ID" value="XM_068510843.1"/>
</dbReference>
<name>A0A1J4JIJ0_9EUKA</name>
<dbReference type="EMBL" id="MLAK01001122">
    <property type="protein sequence ID" value="OHS97341.1"/>
    <property type="molecule type" value="Genomic_DNA"/>
</dbReference>
<keyword evidence="8" id="KW-1185">Reference proteome</keyword>
<keyword evidence="4 7" id="KW-0418">Kinase</keyword>
<proteinExistence type="predicted"/>
<keyword evidence="3" id="KW-0547">Nucleotide-binding</keyword>
<feature type="domain" description="Protein kinase" evidence="6">
    <location>
        <begin position="9"/>
        <end position="283"/>
    </location>
</feature>
<reference evidence="7" key="1">
    <citation type="submission" date="2016-10" db="EMBL/GenBank/DDBJ databases">
        <authorList>
            <person name="Benchimol M."/>
            <person name="Almeida L.G."/>
            <person name="Vasconcelos A.T."/>
            <person name="Perreira-Neves A."/>
            <person name="Rosa I.A."/>
            <person name="Tasca T."/>
            <person name="Bogo M.R."/>
            <person name="de Souza W."/>
        </authorList>
    </citation>
    <scope>NUCLEOTIDE SEQUENCE [LARGE SCALE GENOMIC DNA]</scope>
    <source>
        <strain evidence="7">K</strain>
    </source>
</reference>
<dbReference type="OrthoDB" id="63265at2759"/>
<evidence type="ECO:0000313" key="8">
    <source>
        <dbReference type="Proteomes" id="UP000179807"/>
    </source>
</evidence>
<sequence>MSKVINERYQKLDILNDGAYGVVWLCKDIQTNKEVALKECQCCDAKVNVREIQALAALDHPNIIKLVESFRLFPYDYIILEYGGEDLQSIMENNPGPLPPELVKKIMYSILDALRYIHMKGFVHRDIKPANILINEQNELKLIDFGLCRPMDGTPLSPLCCTYQYTPLDCLLGAPSYNHNFDVWSAGCIFAEMLTGEILFDGDSQLSIVIQILKVLGTPKEEDWPEMNTIPYCQNFNMPEYQATIDDILKNADPEAIDLIKKMLCISQSKRISAEEALKHPYFAK</sequence>
<dbReference type="AlphaFoldDB" id="A0A1J4JIJ0"/>
<dbReference type="SUPFAM" id="SSF56112">
    <property type="entry name" value="Protein kinase-like (PK-like)"/>
    <property type="match status" value="1"/>
</dbReference>
<dbReference type="Pfam" id="PF00069">
    <property type="entry name" value="Pkinase"/>
    <property type="match status" value="1"/>
</dbReference>
<organism evidence="7 8">
    <name type="scientific">Tritrichomonas foetus</name>
    <dbReference type="NCBI Taxonomy" id="1144522"/>
    <lineage>
        <taxon>Eukaryota</taxon>
        <taxon>Metamonada</taxon>
        <taxon>Parabasalia</taxon>
        <taxon>Tritrichomonadida</taxon>
        <taxon>Tritrichomonadidae</taxon>
        <taxon>Tritrichomonas</taxon>
    </lineage>
</organism>
<evidence type="ECO:0000259" key="6">
    <source>
        <dbReference type="PROSITE" id="PS50011"/>
    </source>
</evidence>
<evidence type="ECO:0000256" key="1">
    <source>
        <dbReference type="ARBA" id="ARBA00022527"/>
    </source>
</evidence>
<evidence type="ECO:0000256" key="3">
    <source>
        <dbReference type="ARBA" id="ARBA00022741"/>
    </source>
</evidence>
<evidence type="ECO:0000256" key="4">
    <source>
        <dbReference type="ARBA" id="ARBA00022777"/>
    </source>
</evidence>
<evidence type="ECO:0000256" key="5">
    <source>
        <dbReference type="ARBA" id="ARBA00022840"/>
    </source>
</evidence>
<keyword evidence="1" id="KW-0723">Serine/threonine-protein kinase</keyword>
<dbReference type="PANTHER" id="PTHR24055">
    <property type="entry name" value="MITOGEN-ACTIVATED PROTEIN KINASE"/>
    <property type="match status" value="1"/>
</dbReference>
<dbReference type="SMART" id="SM00220">
    <property type="entry name" value="S_TKc"/>
    <property type="match status" value="1"/>
</dbReference>
<gene>
    <name evidence="7" type="ORF">TRFO_36462</name>
</gene>
<dbReference type="GeneID" id="94845547"/>
<evidence type="ECO:0000256" key="2">
    <source>
        <dbReference type="ARBA" id="ARBA00022679"/>
    </source>
</evidence>
<dbReference type="InterPro" id="IPR011009">
    <property type="entry name" value="Kinase-like_dom_sf"/>
</dbReference>
<dbReference type="GO" id="GO:0004674">
    <property type="term" value="F:protein serine/threonine kinase activity"/>
    <property type="evidence" value="ECO:0007669"/>
    <property type="project" value="UniProtKB-KW"/>
</dbReference>
<dbReference type="InterPro" id="IPR050117">
    <property type="entry name" value="MAPK"/>
</dbReference>
<dbReference type="InterPro" id="IPR000719">
    <property type="entry name" value="Prot_kinase_dom"/>
</dbReference>
<evidence type="ECO:0000313" key="7">
    <source>
        <dbReference type="EMBL" id="OHS97341.1"/>
    </source>
</evidence>
<dbReference type="VEuPathDB" id="TrichDB:TRFO_36462"/>
<comment type="caution">
    <text evidence="7">The sequence shown here is derived from an EMBL/GenBank/DDBJ whole genome shotgun (WGS) entry which is preliminary data.</text>
</comment>
<keyword evidence="2" id="KW-0808">Transferase</keyword>